<proteinExistence type="predicted"/>
<dbReference type="EMBL" id="LAZR01029001">
    <property type="protein sequence ID" value="KKL60877.1"/>
    <property type="molecule type" value="Genomic_DNA"/>
</dbReference>
<name>A0A0F9GCK3_9ZZZZ</name>
<organism evidence="1">
    <name type="scientific">marine sediment metagenome</name>
    <dbReference type="NCBI Taxonomy" id="412755"/>
    <lineage>
        <taxon>unclassified sequences</taxon>
        <taxon>metagenomes</taxon>
        <taxon>ecological metagenomes</taxon>
    </lineage>
</organism>
<comment type="caution">
    <text evidence="1">The sequence shown here is derived from an EMBL/GenBank/DDBJ whole genome shotgun (WGS) entry which is preliminary data.</text>
</comment>
<evidence type="ECO:0000313" key="1">
    <source>
        <dbReference type="EMBL" id="KKL60877.1"/>
    </source>
</evidence>
<protein>
    <submittedName>
        <fullName evidence="1">Uncharacterized protein</fullName>
    </submittedName>
</protein>
<sequence>MDELTKDYKDRMEQGMKCRYCNNPNTEWRVELGLFVCDQDYAFPPLEVDDEGRSGHKQRYEYQLLRMERSIRDAQ</sequence>
<reference evidence="1" key="1">
    <citation type="journal article" date="2015" name="Nature">
        <title>Complex archaea that bridge the gap between prokaryotes and eukaryotes.</title>
        <authorList>
            <person name="Spang A."/>
            <person name="Saw J.H."/>
            <person name="Jorgensen S.L."/>
            <person name="Zaremba-Niedzwiedzka K."/>
            <person name="Martijn J."/>
            <person name="Lind A.E."/>
            <person name="van Eijk R."/>
            <person name="Schleper C."/>
            <person name="Guy L."/>
            <person name="Ettema T.J."/>
        </authorList>
    </citation>
    <scope>NUCLEOTIDE SEQUENCE</scope>
</reference>
<gene>
    <name evidence="1" type="ORF">LCGC14_2200930</name>
</gene>
<accession>A0A0F9GCK3</accession>
<dbReference type="AlphaFoldDB" id="A0A0F9GCK3"/>